<proteinExistence type="predicted"/>
<reference evidence="2" key="1">
    <citation type="journal article" date="2019" name="Int. J. Syst. Evol. Microbiol.">
        <title>The Global Catalogue of Microorganisms (GCM) 10K type strain sequencing project: providing services to taxonomists for standard genome sequencing and annotation.</title>
        <authorList>
            <consortium name="The Broad Institute Genomics Platform"/>
            <consortium name="The Broad Institute Genome Sequencing Center for Infectious Disease"/>
            <person name="Wu L."/>
            <person name="Ma J."/>
        </authorList>
    </citation>
    <scope>NUCLEOTIDE SEQUENCE [LARGE SCALE GENOMIC DNA]</scope>
    <source>
        <strain evidence="2">NBRC 106310</strain>
    </source>
</reference>
<protein>
    <submittedName>
        <fullName evidence="1">Uncharacterized protein</fullName>
    </submittedName>
</protein>
<sequence length="67" mass="7803">MTDPEIHTWWPRLSAEAKEVLDALGGEIIPDIVRDEVELLTGTRMLRAERLTVRDRDFIRTQREAVD</sequence>
<dbReference type="EMBL" id="AP027728">
    <property type="protein sequence ID" value="BDZ40520.1"/>
    <property type="molecule type" value="Genomic_DNA"/>
</dbReference>
<organism evidence="1 2">
    <name type="scientific">Microbacterium suwonense</name>
    <dbReference type="NCBI Taxonomy" id="683047"/>
    <lineage>
        <taxon>Bacteria</taxon>
        <taxon>Bacillati</taxon>
        <taxon>Actinomycetota</taxon>
        <taxon>Actinomycetes</taxon>
        <taxon>Micrococcales</taxon>
        <taxon>Microbacteriaceae</taxon>
        <taxon>Microbacterium</taxon>
    </lineage>
</organism>
<evidence type="ECO:0000313" key="2">
    <source>
        <dbReference type="Proteomes" id="UP001321543"/>
    </source>
</evidence>
<dbReference type="RefSeq" id="WP_286301073.1">
    <property type="nucleotide sequence ID" value="NZ_AP027728.1"/>
</dbReference>
<dbReference type="Proteomes" id="UP001321543">
    <property type="component" value="Chromosome"/>
</dbReference>
<accession>A0ABM8FXT3</accession>
<keyword evidence="2" id="KW-1185">Reference proteome</keyword>
<name>A0ABM8FXT3_9MICO</name>
<gene>
    <name evidence="1" type="ORF">GCM10025863_31340</name>
</gene>
<evidence type="ECO:0000313" key="1">
    <source>
        <dbReference type="EMBL" id="BDZ40520.1"/>
    </source>
</evidence>